<evidence type="ECO:0000313" key="8">
    <source>
        <dbReference type="Proteomes" id="UP000694620"/>
    </source>
</evidence>
<dbReference type="InterPro" id="IPR038441">
    <property type="entry name" value="THAP_Znf_sf"/>
</dbReference>
<feature type="domain" description="THAP-type" evidence="6">
    <location>
        <begin position="1"/>
        <end position="71"/>
    </location>
</feature>
<proteinExistence type="predicted"/>
<accession>A0A8C4SBG0</accession>
<protein>
    <recommendedName>
        <fullName evidence="6">THAP-type domain-containing protein</fullName>
    </recommendedName>
</protein>
<dbReference type="GeneTree" id="ENSGT00950000183392"/>
<evidence type="ECO:0000256" key="3">
    <source>
        <dbReference type="ARBA" id="ARBA00022833"/>
    </source>
</evidence>
<dbReference type="Proteomes" id="UP000694620">
    <property type="component" value="Chromosome 12"/>
</dbReference>
<dbReference type="AlphaFoldDB" id="A0A8C4SBG0"/>
<dbReference type="GO" id="GO:0008270">
    <property type="term" value="F:zinc ion binding"/>
    <property type="evidence" value="ECO:0007669"/>
    <property type="project" value="UniProtKB-KW"/>
</dbReference>
<evidence type="ECO:0000256" key="2">
    <source>
        <dbReference type="ARBA" id="ARBA00022771"/>
    </source>
</evidence>
<sequence length="84" mass="9805">MSRFNKVLTFHTFIYDAETQSKWSIAIRRESFTVSPHTRICNQHFKKEDFCEPCSMTGGRLLKKGVVPALHLFSYKVRCLADSY</sequence>
<keyword evidence="2 5" id="KW-0863">Zinc-finger</keyword>
<dbReference type="SUPFAM" id="SSF57716">
    <property type="entry name" value="Glucocorticoid receptor-like (DNA-binding domain)"/>
    <property type="match status" value="1"/>
</dbReference>
<evidence type="ECO:0000256" key="4">
    <source>
        <dbReference type="ARBA" id="ARBA00023125"/>
    </source>
</evidence>
<keyword evidence="3" id="KW-0862">Zinc</keyword>
<dbReference type="Gene3D" id="6.20.210.20">
    <property type="entry name" value="THAP domain"/>
    <property type="match status" value="1"/>
</dbReference>
<evidence type="ECO:0000259" key="6">
    <source>
        <dbReference type="PROSITE" id="PS50950"/>
    </source>
</evidence>
<dbReference type="PROSITE" id="PS50950">
    <property type="entry name" value="ZF_THAP"/>
    <property type="match status" value="1"/>
</dbReference>
<dbReference type="Ensembl" id="ENSECRT00000015391.1">
    <property type="protein sequence ID" value="ENSECRP00000015124.1"/>
    <property type="gene ID" value="ENSECRG00000010090.1"/>
</dbReference>
<reference evidence="7" key="2">
    <citation type="submission" date="2025-08" db="UniProtKB">
        <authorList>
            <consortium name="Ensembl"/>
        </authorList>
    </citation>
    <scope>IDENTIFICATION</scope>
</reference>
<name>A0A8C4SBG0_ERPCA</name>
<evidence type="ECO:0000256" key="1">
    <source>
        <dbReference type="ARBA" id="ARBA00022723"/>
    </source>
</evidence>
<dbReference type="InterPro" id="IPR006612">
    <property type="entry name" value="THAP_Znf"/>
</dbReference>
<reference evidence="7" key="3">
    <citation type="submission" date="2025-09" db="UniProtKB">
        <authorList>
            <consortium name="Ensembl"/>
        </authorList>
    </citation>
    <scope>IDENTIFICATION</scope>
</reference>
<keyword evidence="1" id="KW-0479">Metal-binding</keyword>
<dbReference type="GO" id="GO:0003677">
    <property type="term" value="F:DNA binding"/>
    <property type="evidence" value="ECO:0007669"/>
    <property type="project" value="UniProtKB-UniRule"/>
</dbReference>
<reference evidence="7" key="1">
    <citation type="submission" date="2021-06" db="EMBL/GenBank/DDBJ databases">
        <authorList>
            <consortium name="Wellcome Sanger Institute Data Sharing"/>
        </authorList>
    </citation>
    <scope>NUCLEOTIDE SEQUENCE [LARGE SCALE GENOMIC DNA]</scope>
</reference>
<evidence type="ECO:0000313" key="7">
    <source>
        <dbReference type="Ensembl" id="ENSECRP00000015124.1"/>
    </source>
</evidence>
<dbReference type="Pfam" id="PF05485">
    <property type="entry name" value="THAP"/>
    <property type="match status" value="1"/>
</dbReference>
<evidence type="ECO:0000256" key="5">
    <source>
        <dbReference type="PROSITE-ProRule" id="PRU00309"/>
    </source>
</evidence>
<keyword evidence="4 5" id="KW-0238">DNA-binding</keyword>
<keyword evidence="8" id="KW-1185">Reference proteome</keyword>
<organism evidence="7 8">
    <name type="scientific">Erpetoichthys calabaricus</name>
    <name type="common">Rope fish</name>
    <name type="synonym">Calamoichthys calabaricus</name>
    <dbReference type="NCBI Taxonomy" id="27687"/>
    <lineage>
        <taxon>Eukaryota</taxon>
        <taxon>Metazoa</taxon>
        <taxon>Chordata</taxon>
        <taxon>Craniata</taxon>
        <taxon>Vertebrata</taxon>
        <taxon>Euteleostomi</taxon>
        <taxon>Actinopterygii</taxon>
        <taxon>Polypteriformes</taxon>
        <taxon>Polypteridae</taxon>
        <taxon>Erpetoichthys</taxon>
    </lineage>
</organism>